<reference evidence="1" key="2">
    <citation type="submission" date="2021-09" db="EMBL/GenBank/DDBJ databases">
        <authorList>
            <person name="Jia N."/>
            <person name="Wang J."/>
            <person name="Shi W."/>
            <person name="Du L."/>
            <person name="Sun Y."/>
            <person name="Zhan W."/>
            <person name="Jiang J."/>
            <person name="Wang Q."/>
            <person name="Zhang B."/>
            <person name="Ji P."/>
            <person name="Sakyi L.B."/>
            <person name="Cui X."/>
            <person name="Yuan T."/>
            <person name="Jiang B."/>
            <person name="Yang W."/>
            <person name="Lam T.T.-Y."/>
            <person name="Chang Q."/>
            <person name="Ding S."/>
            <person name="Wang X."/>
            <person name="Zhu J."/>
            <person name="Ruan X."/>
            <person name="Zhao L."/>
            <person name="Wei J."/>
            <person name="Que T."/>
            <person name="Du C."/>
            <person name="Cheng J."/>
            <person name="Dai P."/>
            <person name="Han X."/>
            <person name="Huang E."/>
            <person name="Gao Y."/>
            <person name="Liu J."/>
            <person name="Shao H."/>
            <person name="Ye R."/>
            <person name="Li L."/>
            <person name="Wei W."/>
            <person name="Wang X."/>
            <person name="Wang C."/>
            <person name="Huo Q."/>
            <person name="Li W."/>
            <person name="Guo W."/>
            <person name="Chen H."/>
            <person name="Chen S."/>
            <person name="Zhou L."/>
            <person name="Zhou L."/>
            <person name="Ni X."/>
            <person name="Tian J."/>
            <person name="Zhou Y."/>
            <person name="Sheng Y."/>
            <person name="Liu T."/>
            <person name="Pan Y."/>
            <person name="Xia L."/>
            <person name="Li J."/>
            <person name="Zhao F."/>
            <person name="Cao W."/>
        </authorList>
    </citation>
    <scope>NUCLEOTIDE SEQUENCE</scope>
    <source>
        <strain evidence="1">Rsan-2018</strain>
        <tissue evidence="1">Larvae</tissue>
    </source>
</reference>
<dbReference type="Proteomes" id="UP000821837">
    <property type="component" value="Unassembled WGS sequence"/>
</dbReference>
<gene>
    <name evidence="1" type="ORF">HPB52_025133</name>
</gene>
<reference evidence="1" key="1">
    <citation type="journal article" date="2020" name="Cell">
        <title>Large-Scale Comparative Analyses of Tick Genomes Elucidate Their Genetic Diversity and Vector Capacities.</title>
        <authorList>
            <consortium name="Tick Genome and Microbiome Consortium (TIGMIC)"/>
            <person name="Jia N."/>
            <person name="Wang J."/>
            <person name="Shi W."/>
            <person name="Du L."/>
            <person name="Sun Y."/>
            <person name="Zhan W."/>
            <person name="Jiang J.F."/>
            <person name="Wang Q."/>
            <person name="Zhang B."/>
            <person name="Ji P."/>
            <person name="Bell-Sakyi L."/>
            <person name="Cui X.M."/>
            <person name="Yuan T.T."/>
            <person name="Jiang B.G."/>
            <person name="Yang W.F."/>
            <person name="Lam T.T."/>
            <person name="Chang Q.C."/>
            <person name="Ding S.J."/>
            <person name="Wang X.J."/>
            <person name="Zhu J.G."/>
            <person name="Ruan X.D."/>
            <person name="Zhao L."/>
            <person name="Wei J.T."/>
            <person name="Ye R.Z."/>
            <person name="Que T.C."/>
            <person name="Du C.H."/>
            <person name="Zhou Y.H."/>
            <person name="Cheng J.X."/>
            <person name="Dai P.F."/>
            <person name="Guo W.B."/>
            <person name="Han X.H."/>
            <person name="Huang E.J."/>
            <person name="Li L.F."/>
            <person name="Wei W."/>
            <person name="Gao Y.C."/>
            <person name="Liu J.Z."/>
            <person name="Shao H.Z."/>
            <person name="Wang X."/>
            <person name="Wang C.C."/>
            <person name="Yang T.C."/>
            <person name="Huo Q.B."/>
            <person name="Li W."/>
            <person name="Chen H.Y."/>
            <person name="Chen S.E."/>
            <person name="Zhou L.G."/>
            <person name="Ni X.B."/>
            <person name="Tian J.H."/>
            <person name="Sheng Y."/>
            <person name="Liu T."/>
            <person name="Pan Y.S."/>
            <person name="Xia L.Y."/>
            <person name="Li J."/>
            <person name="Zhao F."/>
            <person name="Cao W.C."/>
        </authorList>
    </citation>
    <scope>NUCLEOTIDE SEQUENCE</scope>
    <source>
        <strain evidence="1">Rsan-2018</strain>
    </source>
</reference>
<organism evidence="1 2">
    <name type="scientific">Rhipicephalus sanguineus</name>
    <name type="common">Brown dog tick</name>
    <name type="synonym">Ixodes sanguineus</name>
    <dbReference type="NCBI Taxonomy" id="34632"/>
    <lineage>
        <taxon>Eukaryota</taxon>
        <taxon>Metazoa</taxon>
        <taxon>Ecdysozoa</taxon>
        <taxon>Arthropoda</taxon>
        <taxon>Chelicerata</taxon>
        <taxon>Arachnida</taxon>
        <taxon>Acari</taxon>
        <taxon>Parasitiformes</taxon>
        <taxon>Ixodida</taxon>
        <taxon>Ixodoidea</taxon>
        <taxon>Ixodidae</taxon>
        <taxon>Rhipicephalinae</taxon>
        <taxon>Rhipicephalus</taxon>
        <taxon>Rhipicephalus</taxon>
    </lineage>
</organism>
<sequence>MVRREVLAYMAFHTTVYLSPFLQGKEDLWGNAMFMLTKTQRPQPVPKWRLCLRLIDRLLPGPLVVALEVADASTPYFADIMALQAEVMVEEVRSAFIDEVTKIERLESWTKHMLTVKIQEEIPWKKKSPFEYFLNISAFVAKDWASPMRHPLIEQR</sequence>
<keyword evidence="2" id="KW-1185">Reference proteome</keyword>
<proteinExistence type="predicted"/>
<evidence type="ECO:0000313" key="2">
    <source>
        <dbReference type="Proteomes" id="UP000821837"/>
    </source>
</evidence>
<accession>A0A9D4TEA1</accession>
<dbReference type="VEuPathDB" id="VectorBase:RSAN_031631"/>
<dbReference type="AlphaFoldDB" id="A0A9D4TEA1"/>
<protein>
    <submittedName>
        <fullName evidence="1">Uncharacterized protein</fullName>
    </submittedName>
</protein>
<name>A0A9D4TEA1_RHISA</name>
<dbReference type="EMBL" id="JABSTV010000054">
    <property type="protein sequence ID" value="KAH7987820.1"/>
    <property type="molecule type" value="Genomic_DNA"/>
</dbReference>
<comment type="caution">
    <text evidence="1">The sequence shown here is derived from an EMBL/GenBank/DDBJ whole genome shotgun (WGS) entry which is preliminary data.</text>
</comment>
<evidence type="ECO:0000313" key="1">
    <source>
        <dbReference type="EMBL" id="KAH7987820.1"/>
    </source>
</evidence>